<dbReference type="Pfam" id="PF13193">
    <property type="entry name" value="AMP-binding_C"/>
    <property type="match status" value="1"/>
</dbReference>
<evidence type="ECO:0000256" key="4">
    <source>
        <dbReference type="ARBA" id="ARBA00039009"/>
    </source>
</evidence>
<comment type="similarity">
    <text evidence="1">Belongs to the ATP-dependent AMP-binding enzyme family.</text>
</comment>
<feature type="domain" description="AMP-dependent synthetase/ligase" evidence="8">
    <location>
        <begin position="52"/>
        <end position="418"/>
    </location>
</feature>
<dbReference type="AlphaFoldDB" id="A0A1B0D1F5"/>
<dbReference type="InterPro" id="IPR020845">
    <property type="entry name" value="AMP-binding_CS"/>
</dbReference>
<dbReference type="InterPro" id="IPR045851">
    <property type="entry name" value="AMP-bd_C_sf"/>
</dbReference>
<dbReference type="EMBL" id="AJVK01010237">
    <property type="status" value="NOT_ANNOTATED_CDS"/>
    <property type="molecule type" value="Genomic_DNA"/>
</dbReference>
<comment type="catalytic activity">
    <reaction evidence="6">
        <text>octanoate + ATP + CoA = octanoyl-CoA + AMP + diphosphate</text>
        <dbReference type="Rhea" id="RHEA:33631"/>
        <dbReference type="ChEBI" id="CHEBI:25646"/>
        <dbReference type="ChEBI" id="CHEBI:30616"/>
        <dbReference type="ChEBI" id="CHEBI:33019"/>
        <dbReference type="ChEBI" id="CHEBI:57287"/>
        <dbReference type="ChEBI" id="CHEBI:57386"/>
        <dbReference type="ChEBI" id="CHEBI:456215"/>
    </reaction>
</comment>
<dbReference type="PANTHER" id="PTHR43201:SF5">
    <property type="entry name" value="MEDIUM-CHAIN ACYL-COA LIGASE ACSF2, MITOCHONDRIAL"/>
    <property type="match status" value="1"/>
</dbReference>
<evidence type="ECO:0000259" key="9">
    <source>
        <dbReference type="Pfam" id="PF13193"/>
    </source>
</evidence>
<dbReference type="InterPro" id="IPR000873">
    <property type="entry name" value="AMP-dep_synth/lig_dom"/>
</dbReference>
<dbReference type="InterPro" id="IPR025110">
    <property type="entry name" value="AMP-bd_C"/>
</dbReference>
<evidence type="ECO:0000256" key="3">
    <source>
        <dbReference type="ARBA" id="ARBA00037247"/>
    </source>
</evidence>
<comment type="function">
    <text evidence="3">Acyl-CoA synthases catalyze the initial reaction in fatty acid metabolism, by forming a thioester with CoA. Has some preference toward medium-chain substrates. Plays a role in adipocyte differentiation.</text>
</comment>
<name>A0A1B0D1F5_PHLPP</name>
<sequence>MIRLVSTVRILSRIQKTNKIFRKSYTNHNGLSYIQKVGKYPLVYRTIGQELSRVANEFGDREAYVFVEEKKRFTYGQLKVKADRLAAGFQAIGLKTGDRIGIWAPNMAMWPVVLFAAARAGLILVALNPAYQVPEAEICLQKAGIKALVTSESFRDKEYYEKLLQIVPKLDKVSLGKIQNEKLPFLSSIIIDSEKYYPGTLRLKDVSSMAASSQIKHIEFQQKCISPDSASNIRFTSGTTGNPKPALLSHFALINNGINSSTGMDEKRLLMPIPFFHIYGSLAGAIGSLSRVATTIVPSIVYNSEKALQSIQDEKCDIIFGVPTMYSDLVEKQKKLKLDLKAEIAANGSDSLPPQLCKSSGTSFSSLPGDTEKQIFETVGHVQDHIEVKVTDKHGDLVPFGTPGELNIRGYITMLGYWDDEEKTKEILAKDGWLRTGDQFILQADGYGKVVGRLKEVIVRGADKIFPKEIEILLSTCPQIAEIHIVAVPDKRLGEELFAFVRLQPGIESFTASDIKKFCDGKISYFKIPQFMEVVTEFPRTASGKVQKFKLEELAKEKYAKIKDAIKLETSPFSISVVIWLEWSFLGYAQIFGLLLRQLSQLDAQFVQMQSCYFFIQLLGQHMHAHLVLITLGPELNLCQHLVGERVGHNKARMSRSTTQIDKTSRSQDNNVIAIG</sequence>
<dbReference type="Pfam" id="PF00501">
    <property type="entry name" value="AMP-binding"/>
    <property type="match status" value="1"/>
</dbReference>
<dbReference type="Proteomes" id="UP000092462">
    <property type="component" value="Unassembled WGS sequence"/>
</dbReference>
<evidence type="ECO:0000256" key="2">
    <source>
        <dbReference type="ARBA" id="ARBA00022598"/>
    </source>
</evidence>
<organism evidence="10 11">
    <name type="scientific">Phlebotomus papatasi</name>
    <name type="common">Sandfly</name>
    <dbReference type="NCBI Taxonomy" id="29031"/>
    <lineage>
        <taxon>Eukaryota</taxon>
        <taxon>Metazoa</taxon>
        <taxon>Ecdysozoa</taxon>
        <taxon>Arthropoda</taxon>
        <taxon>Hexapoda</taxon>
        <taxon>Insecta</taxon>
        <taxon>Pterygota</taxon>
        <taxon>Neoptera</taxon>
        <taxon>Endopterygota</taxon>
        <taxon>Diptera</taxon>
        <taxon>Nematocera</taxon>
        <taxon>Psychodoidea</taxon>
        <taxon>Psychodidae</taxon>
        <taxon>Phlebotomus</taxon>
        <taxon>Phlebotomus</taxon>
    </lineage>
</organism>
<dbReference type="EMBL" id="AJVK01010236">
    <property type="status" value="NOT_ANNOTATED_CDS"/>
    <property type="molecule type" value="Genomic_DNA"/>
</dbReference>
<evidence type="ECO:0000313" key="11">
    <source>
        <dbReference type="Proteomes" id="UP000092462"/>
    </source>
</evidence>
<evidence type="ECO:0000256" key="6">
    <source>
        <dbReference type="ARBA" id="ARBA00047319"/>
    </source>
</evidence>
<reference evidence="10" key="1">
    <citation type="submission" date="2022-08" db="UniProtKB">
        <authorList>
            <consortium name="EnsemblMetazoa"/>
        </authorList>
    </citation>
    <scope>IDENTIFICATION</scope>
    <source>
        <strain evidence="10">Israel</strain>
    </source>
</reference>
<protein>
    <recommendedName>
        <fullName evidence="5">Medium-chain acyl-CoA ligase ACSF2, mitochondrial</fullName>
        <ecNumber evidence="4">6.2.1.2</ecNumber>
    </recommendedName>
</protein>
<evidence type="ECO:0000256" key="1">
    <source>
        <dbReference type="ARBA" id="ARBA00006432"/>
    </source>
</evidence>
<evidence type="ECO:0000313" key="10">
    <source>
        <dbReference type="EnsemblMetazoa" id="PPAI001178-PA"/>
    </source>
</evidence>
<evidence type="ECO:0000256" key="5">
    <source>
        <dbReference type="ARBA" id="ARBA00039638"/>
    </source>
</evidence>
<keyword evidence="2" id="KW-0436">Ligase</keyword>
<dbReference type="Gene3D" id="3.30.300.30">
    <property type="match status" value="1"/>
</dbReference>
<dbReference type="PANTHER" id="PTHR43201">
    <property type="entry name" value="ACYL-COA SYNTHETASE"/>
    <property type="match status" value="1"/>
</dbReference>
<proteinExistence type="inferred from homology"/>
<evidence type="ECO:0000256" key="7">
    <source>
        <dbReference type="ARBA" id="ARBA00048277"/>
    </source>
</evidence>
<dbReference type="SUPFAM" id="SSF56801">
    <property type="entry name" value="Acetyl-CoA synthetase-like"/>
    <property type="match status" value="1"/>
</dbReference>
<accession>A0A1B0D1F5</accession>
<dbReference type="VEuPathDB" id="VectorBase:PPAI001178"/>
<dbReference type="GO" id="GO:0031956">
    <property type="term" value="F:medium-chain fatty acid-CoA ligase activity"/>
    <property type="evidence" value="ECO:0007669"/>
    <property type="project" value="UniProtKB-EC"/>
</dbReference>
<dbReference type="GO" id="GO:0006631">
    <property type="term" value="P:fatty acid metabolic process"/>
    <property type="evidence" value="ECO:0007669"/>
    <property type="project" value="TreeGrafter"/>
</dbReference>
<keyword evidence="11" id="KW-1185">Reference proteome</keyword>
<dbReference type="EnsemblMetazoa" id="PPAI001178-RA">
    <property type="protein sequence ID" value="PPAI001178-PA"/>
    <property type="gene ID" value="PPAI001178"/>
</dbReference>
<dbReference type="PROSITE" id="PS00455">
    <property type="entry name" value="AMP_BINDING"/>
    <property type="match status" value="1"/>
</dbReference>
<feature type="domain" description="AMP-binding enzyme C-terminal" evidence="9">
    <location>
        <begin position="469"/>
        <end position="545"/>
    </location>
</feature>
<dbReference type="Gene3D" id="3.40.50.12780">
    <property type="entry name" value="N-terminal domain of ligase-like"/>
    <property type="match status" value="1"/>
</dbReference>
<dbReference type="EC" id="6.2.1.2" evidence="4"/>
<evidence type="ECO:0000259" key="8">
    <source>
        <dbReference type="Pfam" id="PF00501"/>
    </source>
</evidence>
<dbReference type="VEuPathDB" id="VectorBase:PPAPM1_010702"/>
<comment type="catalytic activity">
    <reaction evidence="7">
        <text>a medium-chain fatty acid + ATP + CoA = a medium-chain fatty acyl-CoA + AMP + diphosphate</text>
        <dbReference type="Rhea" id="RHEA:48340"/>
        <dbReference type="ChEBI" id="CHEBI:30616"/>
        <dbReference type="ChEBI" id="CHEBI:33019"/>
        <dbReference type="ChEBI" id="CHEBI:57287"/>
        <dbReference type="ChEBI" id="CHEBI:59558"/>
        <dbReference type="ChEBI" id="CHEBI:90546"/>
        <dbReference type="ChEBI" id="CHEBI:456215"/>
        <dbReference type="EC" id="6.2.1.2"/>
    </reaction>
</comment>
<dbReference type="InterPro" id="IPR042099">
    <property type="entry name" value="ANL_N_sf"/>
</dbReference>